<gene>
    <name evidence="2" type="primary">LOC116212838</name>
</gene>
<reference evidence="1" key="1">
    <citation type="journal article" date="2020" name="Plant Biotechnol. J.">
        <title>The pomegranate (Punica granatum L.) draft genome dissects genetic divergence between soft- and hard-seeded cultivars.</title>
        <authorList>
            <person name="Luo X."/>
            <person name="Li H."/>
            <person name="Wu Z."/>
            <person name="Yao W."/>
            <person name="Zhao P."/>
            <person name="Cao D."/>
            <person name="Yu H."/>
            <person name="Li K."/>
            <person name="Poudel K."/>
            <person name="Zhao D."/>
            <person name="Zhang F."/>
            <person name="Xia X."/>
            <person name="Chen L."/>
            <person name="Wang Q."/>
            <person name="Jing D."/>
            <person name="Cao S."/>
        </authorList>
    </citation>
    <scope>NUCLEOTIDE SEQUENCE [LARGE SCALE GENOMIC DNA]</scope>
    <source>
        <strain evidence="1">cv. Tunisia</strain>
    </source>
</reference>
<dbReference type="AlphaFoldDB" id="A0A6P8EA47"/>
<dbReference type="GeneID" id="116212838"/>
<proteinExistence type="predicted"/>
<dbReference type="Proteomes" id="UP000515151">
    <property type="component" value="Chromosome 7"/>
</dbReference>
<organism evidence="1 2">
    <name type="scientific">Punica granatum</name>
    <name type="common">Pomegranate</name>
    <dbReference type="NCBI Taxonomy" id="22663"/>
    <lineage>
        <taxon>Eukaryota</taxon>
        <taxon>Viridiplantae</taxon>
        <taxon>Streptophyta</taxon>
        <taxon>Embryophyta</taxon>
        <taxon>Tracheophyta</taxon>
        <taxon>Spermatophyta</taxon>
        <taxon>Magnoliopsida</taxon>
        <taxon>eudicotyledons</taxon>
        <taxon>Gunneridae</taxon>
        <taxon>Pentapetalae</taxon>
        <taxon>rosids</taxon>
        <taxon>malvids</taxon>
        <taxon>Myrtales</taxon>
        <taxon>Lythraceae</taxon>
        <taxon>Punica</taxon>
    </lineage>
</organism>
<protein>
    <submittedName>
        <fullName evidence="2">Uncharacterized protein LOC116212838</fullName>
    </submittedName>
</protein>
<name>A0A6P8EA47_PUNGR</name>
<keyword evidence="1" id="KW-1185">Reference proteome</keyword>
<evidence type="ECO:0000313" key="1">
    <source>
        <dbReference type="Proteomes" id="UP000515151"/>
    </source>
</evidence>
<evidence type="ECO:0000313" key="2">
    <source>
        <dbReference type="RefSeq" id="XP_031403414.1"/>
    </source>
</evidence>
<reference evidence="2" key="2">
    <citation type="submission" date="2025-08" db="UniProtKB">
        <authorList>
            <consortium name="RefSeq"/>
        </authorList>
    </citation>
    <scope>IDENTIFICATION</scope>
    <source>
        <tissue evidence="2">Leaf</tissue>
    </source>
</reference>
<dbReference type="RefSeq" id="XP_031403414.1">
    <property type="nucleotide sequence ID" value="XM_031547554.1"/>
</dbReference>
<sequence length="116" mass="12802">MEEGKLAMGSIKSKAIMVFLVITLLTISPILTAFAKEQPNISKREWCMIACEMSCYPKTSPDQPCMQECMKRCMGHSLAINYCNLGCVITSCLKPNFDMKSMEGCASLCPKDCKAS</sequence>
<accession>A0A6P8EA47</accession>